<organism evidence="9">
    <name type="scientific">Angiostrongylus costaricensis</name>
    <name type="common">Nematode worm</name>
    <dbReference type="NCBI Taxonomy" id="334426"/>
    <lineage>
        <taxon>Eukaryota</taxon>
        <taxon>Metazoa</taxon>
        <taxon>Ecdysozoa</taxon>
        <taxon>Nematoda</taxon>
        <taxon>Chromadorea</taxon>
        <taxon>Rhabditida</taxon>
        <taxon>Rhabditina</taxon>
        <taxon>Rhabditomorpha</taxon>
        <taxon>Strongyloidea</taxon>
        <taxon>Metastrongylidae</taxon>
        <taxon>Angiostrongylus</taxon>
    </lineage>
</organism>
<protein>
    <submittedName>
        <fullName evidence="9">Chloride channel protein</fullName>
    </submittedName>
</protein>
<evidence type="ECO:0000256" key="2">
    <source>
        <dbReference type="ARBA" id="ARBA00022692"/>
    </source>
</evidence>
<evidence type="ECO:0000313" key="9">
    <source>
        <dbReference type="WBParaSite" id="ACOC_0000291401-mRNA-1"/>
    </source>
</evidence>
<evidence type="ECO:0000256" key="5">
    <source>
        <dbReference type="ARBA" id="ARBA00023136"/>
    </source>
</evidence>
<dbReference type="Proteomes" id="UP000267027">
    <property type="component" value="Unassembled WGS sequence"/>
</dbReference>
<keyword evidence="8" id="KW-1185">Reference proteome</keyword>
<proteinExistence type="predicted"/>
<dbReference type="STRING" id="334426.A0A0R3PFG0"/>
<dbReference type="GO" id="GO:0005886">
    <property type="term" value="C:plasma membrane"/>
    <property type="evidence" value="ECO:0007669"/>
    <property type="project" value="TreeGrafter"/>
</dbReference>
<evidence type="ECO:0000256" key="1">
    <source>
        <dbReference type="ARBA" id="ARBA00004141"/>
    </source>
</evidence>
<keyword evidence="3" id="KW-0677">Repeat</keyword>
<evidence type="ECO:0000256" key="4">
    <source>
        <dbReference type="ARBA" id="ARBA00022989"/>
    </source>
</evidence>
<dbReference type="Pfam" id="PF00654">
    <property type="entry name" value="Voltage_CLC"/>
    <property type="match status" value="2"/>
</dbReference>
<accession>A0A0R3PFG0</accession>
<reference evidence="7 8" key="2">
    <citation type="submission" date="2018-11" db="EMBL/GenBank/DDBJ databases">
        <authorList>
            <consortium name="Pathogen Informatics"/>
        </authorList>
    </citation>
    <scope>NUCLEOTIDE SEQUENCE [LARGE SCALE GENOMIC DNA]</scope>
    <source>
        <strain evidence="7 8">Costa Rica</strain>
    </source>
</reference>
<reference evidence="9" key="1">
    <citation type="submission" date="2017-02" db="UniProtKB">
        <authorList>
            <consortium name="WormBaseParasite"/>
        </authorList>
    </citation>
    <scope>IDENTIFICATION</scope>
</reference>
<dbReference type="Gene3D" id="1.10.3080.10">
    <property type="entry name" value="Clc chloride channel"/>
    <property type="match status" value="1"/>
</dbReference>
<evidence type="ECO:0000256" key="6">
    <source>
        <dbReference type="SAM" id="Phobius"/>
    </source>
</evidence>
<sequence>MTFPVSGRFNKLPLFTSILSFASWCSYTVGMVAASAAFVHYVSPQAIGSGIPEMKTIIRGVILKDYLTFQTLISKVFGVALSLGSGVPIGKMASFLLYGKTRNMQLFSGPFVHIASVVANQLSRLASIFDPAFASETRRAECLAAACAVGVACTFSAPVGGWLAFSLLSATKAFRYPSVQNLQL</sequence>
<dbReference type="InterPro" id="IPR001807">
    <property type="entry name" value="ClC"/>
</dbReference>
<dbReference type="WBParaSite" id="ACOC_0000291401-mRNA-1">
    <property type="protein sequence ID" value="ACOC_0000291401-mRNA-1"/>
    <property type="gene ID" value="ACOC_0000291401"/>
</dbReference>
<dbReference type="PRINTS" id="PR00762">
    <property type="entry name" value="CLCHANNEL"/>
</dbReference>
<evidence type="ECO:0000313" key="8">
    <source>
        <dbReference type="Proteomes" id="UP000267027"/>
    </source>
</evidence>
<dbReference type="InterPro" id="IPR014743">
    <property type="entry name" value="Cl-channel_core"/>
</dbReference>
<dbReference type="PANTHER" id="PTHR45720:SF13">
    <property type="entry name" value="CHLORIDE CHANNEL PROTEIN"/>
    <property type="match status" value="1"/>
</dbReference>
<comment type="subcellular location">
    <subcellularLocation>
        <location evidence="1">Membrane</location>
        <topology evidence="1">Multi-pass membrane protein</topology>
    </subcellularLocation>
</comment>
<dbReference type="OrthoDB" id="4564at2759"/>
<gene>
    <name evidence="7" type="ORF">ACOC_LOCUS2915</name>
</gene>
<keyword evidence="2 6" id="KW-0812">Transmembrane</keyword>
<keyword evidence="5 6" id="KW-0472">Membrane</keyword>
<evidence type="ECO:0000313" key="7">
    <source>
        <dbReference type="EMBL" id="VDM54500.1"/>
    </source>
</evidence>
<dbReference type="InterPro" id="IPR050970">
    <property type="entry name" value="Cl_channel_volt-gated"/>
</dbReference>
<feature type="transmembrane region" description="Helical" evidence="6">
    <location>
        <begin position="76"/>
        <end position="98"/>
    </location>
</feature>
<dbReference type="GO" id="GO:0005247">
    <property type="term" value="F:voltage-gated chloride channel activity"/>
    <property type="evidence" value="ECO:0007669"/>
    <property type="project" value="TreeGrafter"/>
</dbReference>
<dbReference type="OMA" id="NESRHIE"/>
<name>A0A0R3PFG0_ANGCS</name>
<dbReference type="PANTHER" id="PTHR45720">
    <property type="entry name" value="CHLORIDE CHANNEL PROTEIN 2"/>
    <property type="match status" value="1"/>
</dbReference>
<dbReference type="SUPFAM" id="SSF81340">
    <property type="entry name" value="Clc chloride channel"/>
    <property type="match status" value="1"/>
</dbReference>
<keyword evidence="4 6" id="KW-1133">Transmembrane helix</keyword>
<feature type="transmembrane region" description="Helical" evidence="6">
    <location>
        <begin position="12"/>
        <end position="39"/>
    </location>
</feature>
<dbReference type="EMBL" id="UYYA01000697">
    <property type="protein sequence ID" value="VDM54500.1"/>
    <property type="molecule type" value="Genomic_DNA"/>
</dbReference>
<evidence type="ECO:0000256" key="3">
    <source>
        <dbReference type="ARBA" id="ARBA00022737"/>
    </source>
</evidence>
<feature type="transmembrane region" description="Helical" evidence="6">
    <location>
        <begin position="143"/>
        <end position="165"/>
    </location>
</feature>
<dbReference type="AlphaFoldDB" id="A0A0R3PFG0"/>